<reference evidence="1" key="1">
    <citation type="submission" date="2015-09" db="EMBL/GenBank/DDBJ databases">
        <title>Draft Genome Sequences of Two Novel Amoeba-resistant Intranuclear Bacteria, Candidatus Berkiella cookevillensis and Candidatus Berkiella aquae.</title>
        <authorList>
            <person name="Mehari Y.T."/>
            <person name="Arivett B.A."/>
            <person name="Farone A.L."/>
            <person name="Gunderson J.H."/>
            <person name="Farone M.B."/>
        </authorList>
    </citation>
    <scope>NUCLEOTIDE SEQUENCE [LARGE SCALE GENOMIC DNA]</scope>
    <source>
        <strain evidence="1">HT99</strain>
    </source>
</reference>
<dbReference type="EMBL" id="LKAJ01000019">
    <property type="protein sequence ID" value="KRG18668.1"/>
    <property type="molecule type" value="Genomic_DNA"/>
</dbReference>
<proteinExistence type="predicted"/>
<reference evidence="2" key="3">
    <citation type="submission" date="2021-06" db="EMBL/GenBank/DDBJ databases">
        <title>Genomic Description and Analysis of Intracellular Bacteria, Candidatus Berkiella cookevillensis and Candidatus Berkiella aquae.</title>
        <authorList>
            <person name="Kidane D.T."/>
            <person name="Mehari Y.T."/>
            <person name="Rice F.C."/>
            <person name="Arivett B.A."/>
            <person name="Farone A.L."/>
            <person name="Berk S.G."/>
            <person name="Farone M.B."/>
        </authorList>
    </citation>
    <scope>NUCLEOTIDE SEQUENCE</scope>
    <source>
        <strain evidence="2">HT99</strain>
    </source>
</reference>
<dbReference type="Proteomes" id="UP000051497">
    <property type="component" value="Unassembled WGS sequence"/>
</dbReference>
<sequence length="352" mass="38493">MQGQLFAIEIDLENDPTLARFDLISDAFVKSPDLQGLALLSNTQLSESIWQKIASRLAPIVSAIPLKQLVITLAPFGEAQNLSPLLALPFCQGLENLTIDGPLTPESIATIKALLSPMLSRLALPSAGLDTPSATAFIQALVTTNVNALNLNFNPIQVEASSAHYAQFCQALLDGPLQSLSLTSINDEAARWLAYYLSTITRPFHLTVSVQPELSEIGLQYLIDAIKASNKQLRVTKEDWGGFVELVPQAQEIDDLSKNRIPTLFTLVAQKLVGRPEAISQIPSVMLPDIQVACLPLYLSHNKALQNRQLRLASLAKHNISVSSDDYYSQVSHIEQDYEADLRKGLMSLKLG</sequence>
<evidence type="ECO:0000313" key="1">
    <source>
        <dbReference type="EMBL" id="KRG18668.1"/>
    </source>
</evidence>
<gene>
    <name evidence="2" type="ORF">HT99x_000660</name>
    <name evidence="1" type="ORF">HT99x_02954</name>
</gene>
<dbReference type="SUPFAM" id="SSF52047">
    <property type="entry name" value="RNI-like"/>
    <property type="match status" value="1"/>
</dbReference>
<dbReference type="RefSeq" id="WP_075067546.1">
    <property type="nucleotide sequence ID" value="NZ_LKAJ02000001.1"/>
</dbReference>
<evidence type="ECO:0000313" key="2">
    <source>
        <dbReference type="EMBL" id="MCS5709928.1"/>
    </source>
</evidence>
<comment type="caution">
    <text evidence="1">The sequence shown here is derived from an EMBL/GenBank/DDBJ whole genome shotgun (WGS) entry which is preliminary data.</text>
</comment>
<protein>
    <submittedName>
        <fullName evidence="1">Uncharacterized protein</fullName>
    </submittedName>
</protein>
<evidence type="ECO:0000313" key="3">
    <source>
        <dbReference type="Proteomes" id="UP000051497"/>
    </source>
</evidence>
<reference evidence="2" key="2">
    <citation type="journal article" date="2016" name="Genome Announc.">
        <title>Draft Genome Sequences of Two Novel Amoeba-Resistant Intranuclear Bacteria, 'Candidatus Berkiella cookevillensis' and 'Candidatus Berkiella aquae'.</title>
        <authorList>
            <person name="Mehari Y.T."/>
            <person name="Arivett B.A."/>
            <person name="Farone A.L."/>
            <person name="Gunderson J.H."/>
            <person name="Farone M.B."/>
        </authorList>
    </citation>
    <scope>NUCLEOTIDE SEQUENCE</scope>
    <source>
        <strain evidence="2">HT99</strain>
    </source>
</reference>
<name>A0A0Q9YDR1_9GAMM</name>
<dbReference type="InterPro" id="IPR032675">
    <property type="entry name" value="LRR_dom_sf"/>
</dbReference>
<dbReference type="EMBL" id="LKAJ02000001">
    <property type="protein sequence ID" value="MCS5709928.1"/>
    <property type="molecule type" value="Genomic_DNA"/>
</dbReference>
<organism evidence="1">
    <name type="scientific">Candidatus Berkiella aquae</name>
    <dbReference type="NCBI Taxonomy" id="295108"/>
    <lineage>
        <taxon>Bacteria</taxon>
        <taxon>Pseudomonadati</taxon>
        <taxon>Pseudomonadota</taxon>
        <taxon>Gammaproteobacteria</taxon>
        <taxon>Candidatus Berkiellales</taxon>
        <taxon>Candidatus Berkiellaceae</taxon>
        <taxon>Candidatus Berkiella</taxon>
    </lineage>
</organism>
<dbReference type="Gene3D" id="3.80.10.10">
    <property type="entry name" value="Ribonuclease Inhibitor"/>
    <property type="match status" value="1"/>
</dbReference>
<dbReference type="AlphaFoldDB" id="A0A0Q9YDR1"/>
<keyword evidence="3" id="KW-1185">Reference proteome</keyword>
<accession>A0A0Q9YDR1</accession>